<feature type="region of interest" description="Disordered" evidence="1">
    <location>
        <begin position="235"/>
        <end position="257"/>
    </location>
</feature>
<proteinExistence type="predicted"/>
<sequence length="257" mass="28504">MGGVHPSAMDTGALWRQPEGCDSPRGGINASPGAYRTFVQGARSQRSGQVGWLPEGGTNGRAMFPGSLFLHVLHLTPFSRRVHTDKASTYIVILGNDGIYSLKNLSELGGQRRRTIDDQTCKTTRRRSRRHFRDDPSCSLADRRPTHVELCNSTGPDFRGPFFPFSSPSFICGTAPIACCRTQYAVISTRTTNPQRRDDGGGGGGADPFLLLNSWQLGRAILHWVSWSFPRRQKTQNPARDEINHHPRRNGSQVMIM</sequence>
<dbReference type="EMBL" id="JAHMHR010000001">
    <property type="protein sequence ID" value="KAK1701224.1"/>
    <property type="molecule type" value="Genomic_DNA"/>
</dbReference>
<dbReference type="Proteomes" id="UP001224890">
    <property type="component" value="Unassembled WGS sequence"/>
</dbReference>
<accession>A0AAJ0AZL7</accession>
<comment type="caution">
    <text evidence="2">The sequence shown here is derived from an EMBL/GenBank/DDBJ whole genome shotgun (WGS) entry which is preliminary data.</text>
</comment>
<evidence type="ECO:0000313" key="3">
    <source>
        <dbReference type="Proteomes" id="UP001224890"/>
    </source>
</evidence>
<evidence type="ECO:0000313" key="2">
    <source>
        <dbReference type="EMBL" id="KAK1701224.1"/>
    </source>
</evidence>
<reference evidence="2" key="1">
    <citation type="submission" date="2021-06" db="EMBL/GenBank/DDBJ databases">
        <title>Comparative genomics, transcriptomics and evolutionary studies reveal genomic signatures of adaptation to plant cell wall in hemibiotrophic fungi.</title>
        <authorList>
            <consortium name="DOE Joint Genome Institute"/>
            <person name="Baroncelli R."/>
            <person name="Diaz J.F."/>
            <person name="Benocci T."/>
            <person name="Peng M."/>
            <person name="Battaglia E."/>
            <person name="Haridas S."/>
            <person name="Andreopoulos W."/>
            <person name="Labutti K."/>
            <person name="Pangilinan J."/>
            <person name="Floch G.L."/>
            <person name="Makela M.R."/>
            <person name="Henrissat B."/>
            <person name="Grigoriev I.V."/>
            <person name="Crouch J.A."/>
            <person name="De Vries R.P."/>
            <person name="Sukno S.A."/>
            <person name="Thon M.R."/>
        </authorList>
    </citation>
    <scope>NUCLEOTIDE SEQUENCE</scope>
    <source>
        <strain evidence="2">CBS 193.32</strain>
    </source>
</reference>
<gene>
    <name evidence="2" type="ORF">BDP55DRAFT_640889</name>
</gene>
<name>A0AAJ0AZL7_9PEZI</name>
<evidence type="ECO:0000256" key="1">
    <source>
        <dbReference type="SAM" id="MobiDB-lite"/>
    </source>
</evidence>
<protein>
    <submittedName>
        <fullName evidence="2">Uncharacterized protein</fullName>
    </submittedName>
</protein>
<organism evidence="2 3">
    <name type="scientific">Colletotrichum godetiae</name>
    <dbReference type="NCBI Taxonomy" id="1209918"/>
    <lineage>
        <taxon>Eukaryota</taxon>
        <taxon>Fungi</taxon>
        <taxon>Dikarya</taxon>
        <taxon>Ascomycota</taxon>
        <taxon>Pezizomycotina</taxon>
        <taxon>Sordariomycetes</taxon>
        <taxon>Hypocreomycetidae</taxon>
        <taxon>Glomerellales</taxon>
        <taxon>Glomerellaceae</taxon>
        <taxon>Colletotrichum</taxon>
        <taxon>Colletotrichum acutatum species complex</taxon>
    </lineage>
</organism>
<dbReference type="RefSeq" id="XP_060436979.1">
    <property type="nucleotide sequence ID" value="XM_060573369.1"/>
</dbReference>
<feature type="region of interest" description="Disordered" evidence="1">
    <location>
        <begin position="1"/>
        <end position="29"/>
    </location>
</feature>
<dbReference type="AlphaFoldDB" id="A0AAJ0AZL7"/>
<dbReference type="GeneID" id="85457895"/>
<keyword evidence="3" id="KW-1185">Reference proteome</keyword>